<evidence type="ECO:0000256" key="2">
    <source>
        <dbReference type="ARBA" id="ARBA00006386"/>
    </source>
</evidence>
<evidence type="ECO:0000256" key="7">
    <source>
        <dbReference type="SAM" id="Phobius"/>
    </source>
</evidence>
<dbReference type="InterPro" id="IPR005524">
    <property type="entry name" value="DUF318"/>
</dbReference>
<feature type="transmembrane region" description="Helical" evidence="7">
    <location>
        <begin position="419"/>
        <end position="436"/>
    </location>
</feature>
<dbReference type="Proteomes" id="UP000238081">
    <property type="component" value="Unassembled WGS sequence"/>
</dbReference>
<accession>A0A2S7FA01</accession>
<name>A0A2S7FA01_CLOBU</name>
<feature type="domain" description="CobW/HypB/UreG nucleotide-binding" evidence="8">
    <location>
        <begin position="7"/>
        <end position="179"/>
    </location>
</feature>
<feature type="transmembrane region" description="Helical" evidence="7">
    <location>
        <begin position="283"/>
        <end position="309"/>
    </location>
</feature>
<dbReference type="PANTHER" id="PTHR34184:SF4">
    <property type="entry name" value="UPF0718 PROTEIN YCGR"/>
    <property type="match status" value="1"/>
</dbReference>
<comment type="caution">
    <text evidence="9">The sequence shown here is derived from an EMBL/GenBank/DDBJ whole genome shotgun (WGS) entry which is preliminary data.</text>
</comment>
<comment type="similarity">
    <text evidence="2">Belongs to the UPF0718 family.</text>
</comment>
<protein>
    <submittedName>
        <fullName evidence="9">Permease</fullName>
    </submittedName>
</protein>
<dbReference type="SUPFAM" id="SSF52540">
    <property type="entry name" value="P-loop containing nucleoside triphosphate hydrolases"/>
    <property type="match status" value="1"/>
</dbReference>
<dbReference type="Gene3D" id="3.40.50.300">
    <property type="entry name" value="P-loop containing nucleotide triphosphate hydrolases"/>
    <property type="match status" value="1"/>
</dbReference>
<organism evidence="9 10">
    <name type="scientific">Clostridium butyricum</name>
    <dbReference type="NCBI Taxonomy" id="1492"/>
    <lineage>
        <taxon>Bacteria</taxon>
        <taxon>Bacillati</taxon>
        <taxon>Bacillota</taxon>
        <taxon>Clostridia</taxon>
        <taxon>Eubacteriales</taxon>
        <taxon>Clostridiaceae</taxon>
        <taxon>Clostridium</taxon>
    </lineage>
</organism>
<feature type="transmembrane region" description="Helical" evidence="7">
    <location>
        <begin position="515"/>
        <end position="536"/>
    </location>
</feature>
<dbReference type="Pfam" id="PF02492">
    <property type="entry name" value="cobW"/>
    <property type="match status" value="1"/>
</dbReference>
<gene>
    <name evidence="9" type="ORF">AWN73_13885</name>
</gene>
<feature type="transmembrane region" description="Helical" evidence="7">
    <location>
        <begin position="208"/>
        <end position="231"/>
    </location>
</feature>
<dbReference type="RefSeq" id="WP_043665542.1">
    <property type="nucleotide sequence ID" value="NZ_JAIOKK010000011.1"/>
</dbReference>
<sequence length="537" mass="61238">MKIKIEIILGLLESGKTNFINSMLESDEIYNETIVVIQDELGQTDINYPNDKISKKNINLITIEHNTDDDINENYIKDIIIKYCPERIFIETNGMKNSSYILKVFNNDVIKKLCIVDDIVSIVDAETFNLYYRNMQDLLFSQIFNSEKIILNNLNKFTKNEITNIISQIKNINETASIMEYSEFEDSPDYSYLELYDNNKNVFTFKTYIFIFLIIFSFTALSAFSLLDFSISSQYLTTLNKFYTVFISILIEGIPFILIGSFVSALIQIYVSKEFIIKVLPHNIFLSCIIAAFAGIIFPICDCGTIPIVKGFIRKKVPTAACITFLLSAPIVNPIAIISTLYAFQDMKYVVIYRILSGIIIAILIGLIIHFFTRDNPNILKNNTDPLSCECAICSDSYEDSKASIDTLRNIFFHTSDEFFNIGKFMIIGVFISSIFQTIVSFDNNLYFPNDNRTSLLIMILLAFLLSVCSTSDAFIAKGFLKLFSLNSVMGFLVVGPMLDIKNTFMLFGNFKKTFVLKLIFCIVIISFTVLINFNFS</sequence>
<feature type="transmembrane region" description="Helical" evidence="7">
    <location>
        <begin position="243"/>
        <end position="271"/>
    </location>
</feature>
<dbReference type="EMBL" id="LRDH01000108">
    <property type="protein sequence ID" value="PPV14476.1"/>
    <property type="molecule type" value="Genomic_DNA"/>
</dbReference>
<dbReference type="InterPro" id="IPR003495">
    <property type="entry name" value="CobW/HypB/UreG_nucleotide-bd"/>
</dbReference>
<proteinExistence type="inferred from homology"/>
<dbReference type="AlphaFoldDB" id="A0A2S7FA01"/>
<dbReference type="Pfam" id="PF03773">
    <property type="entry name" value="ArsP_1"/>
    <property type="match status" value="1"/>
</dbReference>
<evidence type="ECO:0000313" key="9">
    <source>
        <dbReference type="EMBL" id="PPV14476.1"/>
    </source>
</evidence>
<dbReference type="InterPro" id="IPR052923">
    <property type="entry name" value="UPF0718"/>
</dbReference>
<comment type="subcellular location">
    <subcellularLocation>
        <location evidence="1">Cell membrane</location>
        <topology evidence="1">Multi-pass membrane protein</topology>
    </subcellularLocation>
</comment>
<dbReference type="InterPro" id="IPR027417">
    <property type="entry name" value="P-loop_NTPase"/>
</dbReference>
<reference evidence="9 10" key="1">
    <citation type="submission" date="2016-01" db="EMBL/GenBank/DDBJ databases">
        <title>Characterization of the Clostridium difficile lineages that are prevalent in Hong Kong and China.</title>
        <authorList>
            <person name="Kwok J.S.-L."/>
            <person name="Lam W.-Y."/>
            <person name="Ip M."/>
            <person name="Chan T.-F."/>
            <person name="Hawkey P.M."/>
            <person name="Tsui S.K.-W."/>
        </authorList>
    </citation>
    <scope>NUCLEOTIDE SEQUENCE [LARGE SCALE GENOMIC DNA]</scope>
    <source>
        <strain evidence="9 10">300064</strain>
    </source>
</reference>
<evidence type="ECO:0000256" key="4">
    <source>
        <dbReference type="ARBA" id="ARBA00022692"/>
    </source>
</evidence>
<keyword evidence="4 7" id="KW-0812">Transmembrane</keyword>
<evidence type="ECO:0000256" key="5">
    <source>
        <dbReference type="ARBA" id="ARBA00022989"/>
    </source>
</evidence>
<evidence type="ECO:0000256" key="1">
    <source>
        <dbReference type="ARBA" id="ARBA00004651"/>
    </source>
</evidence>
<evidence type="ECO:0000313" key="10">
    <source>
        <dbReference type="Proteomes" id="UP000238081"/>
    </source>
</evidence>
<feature type="transmembrane region" description="Helical" evidence="7">
    <location>
        <begin position="456"/>
        <end position="477"/>
    </location>
</feature>
<keyword evidence="3" id="KW-1003">Cell membrane</keyword>
<keyword evidence="6 7" id="KW-0472">Membrane</keyword>
<evidence type="ECO:0000256" key="6">
    <source>
        <dbReference type="ARBA" id="ARBA00023136"/>
    </source>
</evidence>
<feature type="transmembrane region" description="Helical" evidence="7">
    <location>
        <begin position="321"/>
        <end position="344"/>
    </location>
</feature>
<dbReference type="GO" id="GO:0005886">
    <property type="term" value="C:plasma membrane"/>
    <property type="evidence" value="ECO:0007669"/>
    <property type="project" value="UniProtKB-SubCell"/>
</dbReference>
<keyword evidence="5 7" id="KW-1133">Transmembrane helix</keyword>
<feature type="transmembrane region" description="Helical" evidence="7">
    <location>
        <begin position="350"/>
        <end position="372"/>
    </location>
</feature>
<dbReference type="PANTHER" id="PTHR34184">
    <property type="entry name" value="UPF0718 PROTEIN YCGR"/>
    <property type="match status" value="1"/>
</dbReference>
<evidence type="ECO:0000259" key="8">
    <source>
        <dbReference type="Pfam" id="PF02492"/>
    </source>
</evidence>
<evidence type="ECO:0000256" key="3">
    <source>
        <dbReference type="ARBA" id="ARBA00022475"/>
    </source>
</evidence>